<organism evidence="2 3">
    <name type="scientific">Cuniculiplasma divulgatum</name>
    <dbReference type="NCBI Taxonomy" id="1673428"/>
    <lineage>
        <taxon>Archaea</taxon>
        <taxon>Methanobacteriati</taxon>
        <taxon>Thermoplasmatota</taxon>
        <taxon>Thermoplasmata</taxon>
        <taxon>Thermoplasmatales</taxon>
        <taxon>Cuniculiplasmataceae</taxon>
        <taxon>Cuniculiplasma</taxon>
    </lineage>
</organism>
<dbReference type="STRING" id="1673428.CPM_0971"/>
<dbReference type="InterPro" id="IPR050834">
    <property type="entry name" value="Glycosyltransf_2"/>
</dbReference>
<dbReference type="EMBL" id="LT719092">
    <property type="protein sequence ID" value="SJK84812.1"/>
    <property type="molecule type" value="Genomic_DNA"/>
</dbReference>
<sequence>MKISVIIPAYKRKNFVLDAVNSVLKNDTKSNFEILVVKNFHDTAIENELIKNGVNVIDSMDETLGGKIVEAFHKSDGDVVSILEDDDRFATYKLMEIEKSFQNKNLGFFHNSTSCIDYDGRTVKSDKDRKKVLYISDRKKEENLRQIHQYKGYYNTSSMTVRREIIMDIVPYMEKIKLNVDLLLLLGALKSSYDLFFTPMKLTEYRKHDSTSNRRNTSFSDFLKNNYEFVNTLFEDSFVYTDMMKNSRFYNYTMAWVKFIEMSKVLFSNTKPLHFEKSIEEDYDWVPFGKVKNKMINLTLKSSPLIRKIVLESLYVTGYSISP</sequence>
<dbReference type="InterPro" id="IPR029044">
    <property type="entry name" value="Nucleotide-diphossugar_trans"/>
</dbReference>
<reference evidence="3" key="1">
    <citation type="submission" date="2016-06" db="EMBL/GenBank/DDBJ databases">
        <authorList>
            <person name="Toshchakov V.S."/>
        </authorList>
    </citation>
    <scope>NUCLEOTIDE SEQUENCE [LARGE SCALE GENOMIC DNA]</scope>
    <source>
        <strain>PM4 (JCM 30641</strain>
        <strain evidence="3">\VKM B-2940)</strain>
    </source>
</reference>
<gene>
    <name evidence="2" type="ORF">CPM_0971</name>
</gene>
<dbReference type="PANTHER" id="PTHR43685">
    <property type="entry name" value="GLYCOSYLTRANSFERASE"/>
    <property type="match status" value="1"/>
</dbReference>
<dbReference type="AlphaFoldDB" id="A0A1R4A789"/>
<keyword evidence="3" id="KW-1185">Reference proteome</keyword>
<proteinExistence type="predicted"/>
<dbReference type="GeneID" id="30927579"/>
<feature type="domain" description="Glycosyltransferase 2-like" evidence="1">
    <location>
        <begin position="4"/>
        <end position="167"/>
    </location>
</feature>
<dbReference type="Gene3D" id="3.90.550.10">
    <property type="entry name" value="Spore Coat Polysaccharide Biosynthesis Protein SpsA, Chain A"/>
    <property type="match status" value="1"/>
</dbReference>
<dbReference type="OrthoDB" id="46222at2157"/>
<dbReference type="InterPro" id="IPR001173">
    <property type="entry name" value="Glyco_trans_2-like"/>
</dbReference>
<dbReference type="SUPFAM" id="SSF53448">
    <property type="entry name" value="Nucleotide-diphospho-sugar transferases"/>
    <property type="match status" value="1"/>
</dbReference>
<evidence type="ECO:0000259" key="1">
    <source>
        <dbReference type="Pfam" id="PF00535"/>
    </source>
</evidence>
<dbReference type="PANTHER" id="PTHR43685:SF2">
    <property type="entry name" value="GLYCOSYLTRANSFERASE 2-LIKE DOMAIN-CONTAINING PROTEIN"/>
    <property type="match status" value="1"/>
</dbReference>
<evidence type="ECO:0000313" key="3">
    <source>
        <dbReference type="Proteomes" id="UP000187822"/>
    </source>
</evidence>
<dbReference type="CDD" id="cd00761">
    <property type="entry name" value="Glyco_tranf_GTA_type"/>
    <property type="match status" value="1"/>
</dbReference>
<keyword evidence="2" id="KW-0808">Transferase</keyword>
<accession>A0A1R4A789</accession>
<dbReference type="Pfam" id="PF00535">
    <property type="entry name" value="Glycos_transf_2"/>
    <property type="match status" value="1"/>
</dbReference>
<dbReference type="KEGG" id="cdiv:CPM_0971"/>
<name>A0A1R4A789_9ARCH</name>
<dbReference type="Proteomes" id="UP000187822">
    <property type="component" value="Chromosome I"/>
</dbReference>
<dbReference type="RefSeq" id="WP_077076222.1">
    <property type="nucleotide sequence ID" value="NZ_LT719092.1"/>
</dbReference>
<protein>
    <submittedName>
        <fullName evidence="2">Family 2 glycosyl transferase</fullName>
    </submittedName>
</protein>
<evidence type="ECO:0000313" key="2">
    <source>
        <dbReference type="EMBL" id="SJK84812.1"/>
    </source>
</evidence>
<dbReference type="GO" id="GO:0016740">
    <property type="term" value="F:transferase activity"/>
    <property type="evidence" value="ECO:0007669"/>
    <property type="project" value="UniProtKB-KW"/>
</dbReference>